<keyword evidence="1" id="KW-0238">DNA-binding</keyword>
<name>A0AAW8S267_ENTAV</name>
<dbReference type="RefSeq" id="WP_270786540.1">
    <property type="nucleotide sequence ID" value="NZ_JAQCOW010000209.1"/>
</dbReference>
<keyword evidence="2" id="KW-0472">Membrane</keyword>
<evidence type="ECO:0000256" key="1">
    <source>
        <dbReference type="ARBA" id="ARBA00023125"/>
    </source>
</evidence>
<dbReference type="InterPro" id="IPR001387">
    <property type="entry name" value="Cro/C1-type_HTH"/>
</dbReference>
<evidence type="ECO:0000313" key="4">
    <source>
        <dbReference type="EMBL" id="MDT2405270.1"/>
    </source>
</evidence>
<dbReference type="InterPro" id="IPR010982">
    <property type="entry name" value="Lambda_DNA-bd_dom_sf"/>
</dbReference>
<dbReference type="EMBL" id="JARPWH010000249">
    <property type="protein sequence ID" value="MDT2405270.1"/>
    <property type="molecule type" value="Genomic_DNA"/>
</dbReference>
<dbReference type="Proteomes" id="UP001260773">
    <property type="component" value="Unassembled WGS sequence"/>
</dbReference>
<gene>
    <name evidence="4" type="ORF">P7D43_23270</name>
</gene>
<dbReference type="Gene3D" id="1.10.260.40">
    <property type="entry name" value="lambda repressor-like DNA-binding domains"/>
    <property type="match status" value="1"/>
</dbReference>
<dbReference type="PANTHER" id="PTHR46558">
    <property type="entry name" value="TRACRIPTIONAL REGULATORY PROTEIN-RELATED-RELATED"/>
    <property type="match status" value="1"/>
</dbReference>
<evidence type="ECO:0000256" key="2">
    <source>
        <dbReference type="SAM" id="Phobius"/>
    </source>
</evidence>
<proteinExistence type="predicted"/>
<feature type="domain" description="HTH cro/C1-type" evidence="3">
    <location>
        <begin position="7"/>
        <end position="61"/>
    </location>
</feature>
<dbReference type="CDD" id="cd00093">
    <property type="entry name" value="HTH_XRE"/>
    <property type="match status" value="1"/>
</dbReference>
<dbReference type="SUPFAM" id="SSF47413">
    <property type="entry name" value="lambda repressor-like DNA-binding domains"/>
    <property type="match status" value="1"/>
</dbReference>
<dbReference type="Pfam" id="PF01381">
    <property type="entry name" value="HTH_3"/>
    <property type="match status" value="1"/>
</dbReference>
<sequence>MELGEKIKSERIKRNVSQKELAEQLRVSRQTISNWENGRTIPDTENLILLSEYFDINVEYFLTNNELEVKTRVSEFKLTGVAALLSSVCLLLIILSV</sequence>
<reference evidence="4" key="1">
    <citation type="submission" date="2023-03" db="EMBL/GenBank/DDBJ databases">
        <authorList>
            <person name="Shen W."/>
            <person name="Cai J."/>
        </authorList>
    </citation>
    <scope>NUCLEOTIDE SEQUENCE</scope>
    <source>
        <strain evidence="4">P33-2</strain>
    </source>
</reference>
<evidence type="ECO:0000313" key="5">
    <source>
        <dbReference type="Proteomes" id="UP001260773"/>
    </source>
</evidence>
<accession>A0AAW8S267</accession>
<dbReference type="GO" id="GO:0003677">
    <property type="term" value="F:DNA binding"/>
    <property type="evidence" value="ECO:0007669"/>
    <property type="project" value="UniProtKB-KW"/>
</dbReference>
<feature type="transmembrane region" description="Helical" evidence="2">
    <location>
        <begin position="76"/>
        <end position="95"/>
    </location>
</feature>
<protein>
    <submittedName>
        <fullName evidence="4">Helix-turn-helix transcriptional regulator</fullName>
    </submittedName>
</protein>
<dbReference type="PROSITE" id="PS50943">
    <property type="entry name" value="HTH_CROC1"/>
    <property type="match status" value="1"/>
</dbReference>
<dbReference type="SMART" id="SM00530">
    <property type="entry name" value="HTH_XRE"/>
    <property type="match status" value="1"/>
</dbReference>
<organism evidence="4 5">
    <name type="scientific">Enterococcus avium</name>
    <name type="common">Streptococcus avium</name>
    <dbReference type="NCBI Taxonomy" id="33945"/>
    <lineage>
        <taxon>Bacteria</taxon>
        <taxon>Bacillati</taxon>
        <taxon>Bacillota</taxon>
        <taxon>Bacilli</taxon>
        <taxon>Lactobacillales</taxon>
        <taxon>Enterococcaceae</taxon>
        <taxon>Enterococcus</taxon>
    </lineage>
</organism>
<keyword evidence="2" id="KW-1133">Transmembrane helix</keyword>
<dbReference type="PANTHER" id="PTHR46558:SF11">
    <property type="entry name" value="HTH-TYPE TRANSCRIPTIONAL REGULATOR XRE"/>
    <property type="match status" value="1"/>
</dbReference>
<keyword evidence="2" id="KW-0812">Transmembrane</keyword>
<dbReference type="AlphaFoldDB" id="A0AAW8S267"/>
<evidence type="ECO:0000259" key="3">
    <source>
        <dbReference type="PROSITE" id="PS50943"/>
    </source>
</evidence>
<comment type="caution">
    <text evidence="4">The sequence shown here is derived from an EMBL/GenBank/DDBJ whole genome shotgun (WGS) entry which is preliminary data.</text>
</comment>